<dbReference type="PATRIC" id="fig|1328313.3.peg.326"/>
<dbReference type="InterPro" id="IPR005234">
    <property type="entry name" value="ScpB_csome_segregation"/>
</dbReference>
<comment type="caution">
    <text evidence="5">The sequence shown here is derived from an EMBL/GenBank/DDBJ whole genome shotgun (WGS) entry which is preliminary data.</text>
</comment>
<sequence>MPRKNNDEQYLQIIEAAIFAYGKPMPLKVLADTVLSEFKLSQRKITTLIKTLSDRYQGHGIELVKVAAGYRFQTKSTLSPWISLLWQEKAPRYSRAMLETLALIAYRQPITRGEIEQVRGVAVSSNIIRALQERGWVKVIGHKEVAGRPALFATTPSFLDYFGLQCLEDLPQVTQALVNETKDADKLSDSGESDV</sequence>
<name>W7QHE5_9ALTE</name>
<organism evidence="5 6">
    <name type="scientific">Catenovulum agarivorans DS-2</name>
    <dbReference type="NCBI Taxonomy" id="1328313"/>
    <lineage>
        <taxon>Bacteria</taxon>
        <taxon>Pseudomonadati</taxon>
        <taxon>Pseudomonadota</taxon>
        <taxon>Gammaproteobacteria</taxon>
        <taxon>Alteromonadales</taxon>
        <taxon>Alteromonadaceae</taxon>
        <taxon>Catenovulum</taxon>
    </lineage>
</organism>
<dbReference type="PIRSF" id="PIRSF019345">
    <property type="entry name" value="ScpB"/>
    <property type="match status" value="1"/>
</dbReference>
<dbReference type="EMBL" id="ARZY01000001">
    <property type="protein sequence ID" value="EWH12369.1"/>
    <property type="molecule type" value="Genomic_DNA"/>
</dbReference>
<dbReference type="SUPFAM" id="SSF46785">
    <property type="entry name" value="Winged helix' DNA-binding domain"/>
    <property type="match status" value="2"/>
</dbReference>
<accession>W7QHE5</accession>
<evidence type="ECO:0000256" key="4">
    <source>
        <dbReference type="ARBA" id="ARBA00023306"/>
    </source>
</evidence>
<keyword evidence="2" id="KW-0132">Cell division</keyword>
<dbReference type="OrthoDB" id="9806226at2"/>
<dbReference type="InterPro" id="IPR036390">
    <property type="entry name" value="WH_DNA-bd_sf"/>
</dbReference>
<dbReference type="PANTHER" id="PTHR34298:SF2">
    <property type="entry name" value="SEGREGATION AND CONDENSATION PROTEIN B"/>
    <property type="match status" value="1"/>
</dbReference>
<dbReference type="Gene3D" id="1.10.10.10">
    <property type="entry name" value="Winged helix-like DNA-binding domain superfamily/Winged helix DNA-binding domain"/>
    <property type="match status" value="2"/>
</dbReference>
<evidence type="ECO:0000256" key="2">
    <source>
        <dbReference type="ARBA" id="ARBA00022618"/>
    </source>
</evidence>
<keyword evidence="1" id="KW-0963">Cytoplasm</keyword>
<gene>
    <name evidence="5" type="ORF">DS2_01570</name>
</gene>
<evidence type="ECO:0008006" key="7">
    <source>
        <dbReference type="Google" id="ProtNLM"/>
    </source>
</evidence>
<dbReference type="GO" id="GO:0051304">
    <property type="term" value="P:chromosome separation"/>
    <property type="evidence" value="ECO:0007669"/>
    <property type="project" value="InterPro"/>
</dbReference>
<dbReference type="eggNOG" id="COG1386">
    <property type="taxonomic scope" value="Bacteria"/>
</dbReference>
<dbReference type="RefSeq" id="WP_035012828.1">
    <property type="nucleotide sequence ID" value="NZ_ARZY01000001.1"/>
</dbReference>
<evidence type="ECO:0000256" key="1">
    <source>
        <dbReference type="ARBA" id="ARBA00022490"/>
    </source>
</evidence>
<dbReference type="NCBIfam" id="TIGR00281">
    <property type="entry name" value="SMC-Scp complex subunit ScpB"/>
    <property type="match status" value="1"/>
</dbReference>
<keyword evidence="4" id="KW-0131">Cell cycle</keyword>
<dbReference type="Proteomes" id="UP000019276">
    <property type="component" value="Unassembled WGS sequence"/>
</dbReference>
<evidence type="ECO:0000256" key="3">
    <source>
        <dbReference type="ARBA" id="ARBA00022829"/>
    </source>
</evidence>
<proteinExistence type="predicted"/>
<dbReference type="Pfam" id="PF04079">
    <property type="entry name" value="SMC_ScpB"/>
    <property type="match status" value="1"/>
</dbReference>
<protein>
    <recommendedName>
        <fullName evidence="7">SMC-Scp complex subunit ScpB</fullName>
    </recommendedName>
</protein>
<dbReference type="PANTHER" id="PTHR34298">
    <property type="entry name" value="SEGREGATION AND CONDENSATION PROTEIN B"/>
    <property type="match status" value="1"/>
</dbReference>
<reference evidence="5 6" key="1">
    <citation type="journal article" date="2014" name="Genome Announc.">
        <title>Draft Genome Sequence of the Agar-Degrading Bacterium Catenovulum sp. Strain DS-2, Isolated from Intestines of Haliotis diversicolor.</title>
        <authorList>
            <person name="Shan D."/>
            <person name="Li X."/>
            <person name="Gu Z."/>
            <person name="Wei G."/>
            <person name="Gao Z."/>
            <person name="Shao Z."/>
        </authorList>
    </citation>
    <scope>NUCLEOTIDE SEQUENCE [LARGE SCALE GENOMIC DNA]</scope>
    <source>
        <strain evidence="5 6">DS-2</strain>
    </source>
</reference>
<dbReference type="AlphaFoldDB" id="W7QHE5"/>
<keyword evidence="6" id="KW-1185">Reference proteome</keyword>
<dbReference type="GO" id="GO:0051301">
    <property type="term" value="P:cell division"/>
    <property type="evidence" value="ECO:0007669"/>
    <property type="project" value="UniProtKB-KW"/>
</dbReference>
<evidence type="ECO:0000313" key="5">
    <source>
        <dbReference type="EMBL" id="EWH12369.1"/>
    </source>
</evidence>
<dbReference type="InterPro" id="IPR036388">
    <property type="entry name" value="WH-like_DNA-bd_sf"/>
</dbReference>
<dbReference type="STRING" id="1328313.DS2_01570"/>
<keyword evidence="3" id="KW-0159">Chromosome partition</keyword>
<evidence type="ECO:0000313" key="6">
    <source>
        <dbReference type="Proteomes" id="UP000019276"/>
    </source>
</evidence>